<feature type="domain" description="Protein glycosylation ligase" evidence="9">
    <location>
        <begin position="181"/>
        <end position="205"/>
    </location>
</feature>
<dbReference type="Pfam" id="PF11846">
    <property type="entry name" value="Wzy_C_2"/>
    <property type="match status" value="1"/>
</dbReference>
<dbReference type="RefSeq" id="WP_088385995.1">
    <property type="nucleotide sequence ID" value="NZ_NIOF01000007.1"/>
</dbReference>
<comment type="caution">
    <text evidence="10">The sequence shown here is derived from an EMBL/GenBank/DDBJ whole genome shotgun (WGS) entry which is preliminary data.</text>
</comment>
<feature type="transmembrane region" description="Helical" evidence="6">
    <location>
        <begin position="268"/>
        <end position="286"/>
    </location>
</feature>
<feature type="transmembrane region" description="Helical" evidence="6">
    <location>
        <begin position="107"/>
        <end position="126"/>
    </location>
</feature>
<evidence type="ECO:0000256" key="4">
    <source>
        <dbReference type="ARBA" id="ARBA00023136"/>
    </source>
</evidence>
<keyword evidence="3 6" id="KW-1133">Transmembrane helix</keyword>
<feature type="transmembrane region" description="Helical" evidence="6">
    <location>
        <begin position="138"/>
        <end position="163"/>
    </location>
</feature>
<organism evidence="10 11">
    <name type="scientific">Roseateles aquatilis</name>
    <dbReference type="NCBI Taxonomy" id="431061"/>
    <lineage>
        <taxon>Bacteria</taxon>
        <taxon>Pseudomonadati</taxon>
        <taxon>Pseudomonadota</taxon>
        <taxon>Betaproteobacteria</taxon>
        <taxon>Burkholderiales</taxon>
        <taxon>Sphaerotilaceae</taxon>
        <taxon>Roseateles</taxon>
    </lineage>
</organism>
<dbReference type="PANTHER" id="PTHR37422:SF21">
    <property type="entry name" value="EXOQ-LIKE PROTEIN"/>
    <property type="match status" value="1"/>
</dbReference>
<gene>
    <name evidence="10" type="ORF">CDN99_16590</name>
</gene>
<evidence type="ECO:0000259" key="9">
    <source>
        <dbReference type="Pfam" id="PF15864"/>
    </source>
</evidence>
<dbReference type="Pfam" id="PF15864">
    <property type="entry name" value="PglL_A"/>
    <property type="match status" value="1"/>
</dbReference>
<evidence type="ECO:0000313" key="10">
    <source>
        <dbReference type="EMBL" id="OWQ88471.1"/>
    </source>
</evidence>
<keyword evidence="11" id="KW-1185">Reference proteome</keyword>
<feature type="transmembrane region" description="Helical" evidence="6">
    <location>
        <begin position="27"/>
        <end position="45"/>
    </location>
</feature>
<comment type="subcellular location">
    <subcellularLocation>
        <location evidence="1">Membrane</location>
        <topology evidence="1">Multi-pass membrane protein</topology>
    </subcellularLocation>
</comment>
<dbReference type="InterPro" id="IPR007016">
    <property type="entry name" value="O-antigen_ligase-rel_domated"/>
</dbReference>
<dbReference type="AlphaFoldDB" id="A0A246J753"/>
<dbReference type="Pfam" id="PF04932">
    <property type="entry name" value="Wzy_C"/>
    <property type="match status" value="1"/>
</dbReference>
<dbReference type="GO" id="GO:0016020">
    <property type="term" value="C:membrane"/>
    <property type="evidence" value="ECO:0007669"/>
    <property type="project" value="UniProtKB-SubCell"/>
</dbReference>
<feature type="transmembrane region" description="Helical" evidence="6">
    <location>
        <begin position="194"/>
        <end position="212"/>
    </location>
</feature>
<keyword evidence="2 6" id="KW-0812">Transmembrane</keyword>
<proteinExistence type="predicted"/>
<feature type="transmembrane region" description="Helical" evidence="6">
    <location>
        <begin position="245"/>
        <end position="261"/>
    </location>
</feature>
<accession>A0A246J753</accession>
<evidence type="ECO:0000259" key="8">
    <source>
        <dbReference type="Pfam" id="PF11846"/>
    </source>
</evidence>
<protein>
    <recommendedName>
        <fullName evidence="12">Polymerase</fullName>
    </recommendedName>
</protein>
<feature type="transmembrane region" description="Helical" evidence="6">
    <location>
        <begin position="357"/>
        <end position="381"/>
    </location>
</feature>
<evidence type="ECO:0000313" key="11">
    <source>
        <dbReference type="Proteomes" id="UP000197468"/>
    </source>
</evidence>
<dbReference type="InterPro" id="IPR031726">
    <property type="entry name" value="PglL_A"/>
</dbReference>
<feature type="transmembrane region" description="Helical" evidence="6">
    <location>
        <begin position="84"/>
        <end position="101"/>
    </location>
</feature>
<evidence type="ECO:0000256" key="3">
    <source>
        <dbReference type="ARBA" id="ARBA00022989"/>
    </source>
</evidence>
<feature type="transmembrane region" description="Helical" evidence="6">
    <location>
        <begin position="417"/>
        <end position="435"/>
    </location>
</feature>
<dbReference type="PANTHER" id="PTHR37422">
    <property type="entry name" value="TEICHURONIC ACID BIOSYNTHESIS PROTEIN TUAE"/>
    <property type="match status" value="1"/>
</dbReference>
<dbReference type="InterPro" id="IPR051533">
    <property type="entry name" value="WaaL-like"/>
</dbReference>
<name>A0A246J753_9BURK</name>
<dbReference type="Proteomes" id="UP000197468">
    <property type="component" value="Unassembled WGS sequence"/>
</dbReference>
<keyword evidence="4 6" id="KW-0472">Membrane</keyword>
<feature type="transmembrane region" description="Helical" evidence="6">
    <location>
        <begin position="51"/>
        <end position="72"/>
    </location>
</feature>
<dbReference type="InterPro" id="IPR021797">
    <property type="entry name" value="Wzy_C_2"/>
</dbReference>
<evidence type="ECO:0008006" key="12">
    <source>
        <dbReference type="Google" id="ProtNLM"/>
    </source>
</evidence>
<feature type="transmembrane region" description="Helical" evidence="6">
    <location>
        <begin position="447"/>
        <end position="467"/>
    </location>
</feature>
<feature type="domain" description="Virulence factor membrane-bound polymerase C-terminal" evidence="8">
    <location>
        <begin position="398"/>
        <end position="554"/>
    </location>
</feature>
<feature type="region of interest" description="Disordered" evidence="5">
    <location>
        <begin position="1"/>
        <end position="20"/>
    </location>
</feature>
<sequence>MTLAATLPAADPLADPHASSNAPHRQILTLLGLLIGVTLAPLLAYNQTPSATLYNQLLAFAGLGLAVAGLAWGRSLLPGWRVDGVSLGLLLMTVVALAAPMTHHLPWSMALTSAAMLLGALLAVQTGRAVAQGLRDELLTLFCVALVGAGLLSVIVSFVQMFFPALADGNFIARSGLVGRAVGNMRQPNHLASLLMWACVASVWLAQGGWLLRRLRGTLAATVALHVLLFLFVFCVLLSASRTGMIGIGLLALWGLLDARLDRRVRIALMSTIVMFAVSWWLVGWYTEAHHHAFGAQSRVSEEGAGSPSRLAILKNAAELLMRYPLTGSGWGDFNLAWTMTPFPDRPVAFFDHTHNIVMQLLVEMGLPLGLLVLGLLLWGLWRALALAWRGGAGTRCAFMLVAMIGLHSLFEYPLWYAYFLLPAALAFGLCLAGGPTIAAGPARRPVLAALGIVTTALVPLVVADYLRIVHIYAPPQGAASLDERIAEGQRSPLFALQADYAEATVKPPGPEALAAAQRTGHHLIDTRLMMAWAKSLNAVGQTDKARYVVQRLKEFNNRGSDEWLEECDVLATIDGAPRPFQCEPPQLPYSFRELR</sequence>
<evidence type="ECO:0000256" key="6">
    <source>
        <dbReference type="SAM" id="Phobius"/>
    </source>
</evidence>
<feature type="transmembrane region" description="Helical" evidence="6">
    <location>
        <begin position="219"/>
        <end position="239"/>
    </location>
</feature>
<feature type="compositionally biased region" description="Low complexity" evidence="5">
    <location>
        <begin position="1"/>
        <end position="16"/>
    </location>
</feature>
<evidence type="ECO:0000259" key="7">
    <source>
        <dbReference type="Pfam" id="PF04932"/>
    </source>
</evidence>
<feature type="domain" description="O-antigen ligase-related" evidence="7">
    <location>
        <begin position="228"/>
        <end position="373"/>
    </location>
</feature>
<dbReference type="OrthoDB" id="4448at2"/>
<dbReference type="EMBL" id="NIOF01000007">
    <property type="protein sequence ID" value="OWQ88471.1"/>
    <property type="molecule type" value="Genomic_DNA"/>
</dbReference>
<feature type="transmembrane region" description="Helical" evidence="6">
    <location>
        <begin position="393"/>
        <end position="411"/>
    </location>
</feature>
<evidence type="ECO:0000256" key="2">
    <source>
        <dbReference type="ARBA" id="ARBA00022692"/>
    </source>
</evidence>
<evidence type="ECO:0000256" key="5">
    <source>
        <dbReference type="SAM" id="MobiDB-lite"/>
    </source>
</evidence>
<reference evidence="10 11" key="1">
    <citation type="journal article" date="2008" name="Int. J. Syst. Evol. Microbiol.">
        <title>Description of Roseateles aquatilis sp. nov. and Roseateles terrae sp. nov., in the class Betaproteobacteria, and emended description of the genus Roseateles.</title>
        <authorList>
            <person name="Gomila M."/>
            <person name="Bowien B."/>
            <person name="Falsen E."/>
            <person name="Moore E.R."/>
            <person name="Lalucat J."/>
        </authorList>
    </citation>
    <scope>NUCLEOTIDE SEQUENCE [LARGE SCALE GENOMIC DNA]</scope>
    <source>
        <strain evidence="10 11">CCUG 48205</strain>
    </source>
</reference>
<evidence type="ECO:0000256" key="1">
    <source>
        <dbReference type="ARBA" id="ARBA00004141"/>
    </source>
</evidence>